<keyword evidence="2" id="KW-0472">Membrane</keyword>
<dbReference type="SUPFAM" id="SSF58038">
    <property type="entry name" value="SNARE fusion complex"/>
    <property type="match status" value="1"/>
</dbReference>
<evidence type="ECO:0000259" key="3">
    <source>
        <dbReference type="PROSITE" id="PS50892"/>
    </source>
</evidence>
<protein>
    <recommendedName>
        <fullName evidence="3">V-SNARE coiled-coil homology domain-containing protein</fullName>
    </recommendedName>
</protein>
<evidence type="ECO:0000256" key="2">
    <source>
        <dbReference type="SAM" id="Phobius"/>
    </source>
</evidence>
<dbReference type="GO" id="GO:0016192">
    <property type="term" value="P:vesicle-mediated transport"/>
    <property type="evidence" value="ECO:0007669"/>
    <property type="project" value="InterPro"/>
</dbReference>
<dbReference type="InterPro" id="IPR001388">
    <property type="entry name" value="Synaptobrevin-like"/>
</dbReference>
<evidence type="ECO:0000256" key="1">
    <source>
        <dbReference type="PROSITE-ProRule" id="PRU00290"/>
    </source>
</evidence>
<dbReference type="Gene3D" id="1.20.5.110">
    <property type="match status" value="1"/>
</dbReference>
<keyword evidence="2" id="KW-1133">Transmembrane helix</keyword>
<dbReference type="InterPro" id="IPR042855">
    <property type="entry name" value="V_SNARE_CC"/>
</dbReference>
<dbReference type="InterPro" id="IPR016444">
    <property type="entry name" value="Synaptobrevin/VAMP"/>
</dbReference>
<sequence>MARFLRMNSGGSRMSLSADTETDVYFIGVTHQTAEPVKQFGMIKSKYAEAENLGEAGQGTDRDVRAIYDRLLARKPAPGWDEIAMGALRAVKCPIHTENGVTNFCCVFDSNADSKKVQSFVEHQVLMLGPIVAQYVEPPKVQGDAFMTERPPKPSQRQMQDVIVPRLEQEIQRINTNNKLSELAGKVDDVKSIMIQNVDMILERQERLEALENQSEGLMEASQMFRTNARKLKRWHLMNQVKWGIALGTAVTASVAIPIAILVAV</sequence>
<feature type="domain" description="V-SNARE coiled-coil homology" evidence="3">
    <location>
        <begin position="179"/>
        <end position="236"/>
    </location>
</feature>
<dbReference type="AlphaFoldDB" id="A0A7S1TW33"/>
<feature type="transmembrane region" description="Helical" evidence="2">
    <location>
        <begin position="243"/>
        <end position="264"/>
    </location>
</feature>
<accession>A0A7S1TW33</accession>
<reference evidence="4" key="1">
    <citation type="submission" date="2021-01" db="EMBL/GenBank/DDBJ databases">
        <authorList>
            <person name="Corre E."/>
            <person name="Pelletier E."/>
            <person name="Niang G."/>
            <person name="Scheremetjew M."/>
            <person name="Finn R."/>
            <person name="Kale V."/>
            <person name="Holt S."/>
            <person name="Cochrane G."/>
            <person name="Meng A."/>
            <person name="Brown T."/>
            <person name="Cohen L."/>
        </authorList>
    </citation>
    <scope>NUCLEOTIDE SEQUENCE</scope>
    <source>
        <strain evidence="4">CCMP2877</strain>
    </source>
</reference>
<dbReference type="Pfam" id="PF00957">
    <property type="entry name" value="Synaptobrevin"/>
    <property type="match status" value="1"/>
</dbReference>
<keyword evidence="2" id="KW-0812">Transmembrane</keyword>
<dbReference type="GO" id="GO:0016020">
    <property type="term" value="C:membrane"/>
    <property type="evidence" value="ECO:0007669"/>
    <property type="project" value="InterPro"/>
</dbReference>
<gene>
    <name evidence="4" type="ORF">PPAR1163_LOCUS7286</name>
</gene>
<dbReference type="EMBL" id="HBGJ01011591">
    <property type="protein sequence ID" value="CAD9248926.1"/>
    <property type="molecule type" value="Transcribed_RNA"/>
</dbReference>
<dbReference type="CDD" id="cd15843">
    <property type="entry name" value="R-SNARE"/>
    <property type="match status" value="1"/>
</dbReference>
<name>A0A7S1TW33_9STRA</name>
<dbReference type="PANTHER" id="PTHR45701">
    <property type="entry name" value="SYNAPTOBREVIN FAMILY MEMBER"/>
    <property type="match status" value="1"/>
</dbReference>
<proteinExistence type="predicted"/>
<evidence type="ECO:0000313" key="4">
    <source>
        <dbReference type="EMBL" id="CAD9248926.1"/>
    </source>
</evidence>
<organism evidence="4">
    <name type="scientific">Phaeomonas parva</name>
    <dbReference type="NCBI Taxonomy" id="124430"/>
    <lineage>
        <taxon>Eukaryota</taxon>
        <taxon>Sar</taxon>
        <taxon>Stramenopiles</taxon>
        <taxon>Ochrophyta</taxon>
        <taxon>Pinguiophyceae</taxon>
        <taxon>Pinguiochrysidales</taxon>
        <taxon>Pinguiochrysidaceae</taxon>
        <taxon>Phaeomonas</taxon>
    </lineage>
</organism>
<keyword evidence="1" id="KW-0175">Coiled coil</keyword>
<dbReference type="PROSITE" id="PS50892">
    <property type="entry name" value="V_SNARE"/>
    <property type="match status" value="1"/>
</dbReference>
<dbReference type="PRINTS" id="PR00219">
    <property type="entry name" value="SYNAPTOBREVN"/>
</dbReference>